<feature type="compositionally biased region" description="Low complexity" evidence="3">
    <location>
        <begin position="1471"/>
        <end position="1480"/>
    </location>
</feature>
<evidence type="ECO:0000313" key="5">
    <source>
        <dbReference type="EMBL" id="KAH7546128.1"/>
    </source>
</evidence>
<feature type="region of interest" description="Disordered" evidence="3">
    <location>
        <begin position="162"/>
        <end position="242"/>
    </location>
</feature>
<dbReference type="PROSITE" id="PS50005">
    <property type="entry name" value="TPR"/>
    <property type="match status" value="1"/>
</dbReference>
<dbReference type="PANTHER" id="PTHR12601">
    <property type="entry name" value="EUKARYOTIC TRANSLATION INITIATION FACTOR 3 SUBUNIT EIF-3"/>
    <property type="match status" value="1"/>
</dbReference>
<keyword evidence="1" id="KW-0963">Cytoplasm</keyword>
<sequence length="2020" mass="220556">MFAVLPTVIEITVETPEESQVTVKGISTDRILDVRKLLGVHVDTCHLTNFSLSHEVRGPRLKDSVDILSLKPCHLTIVEGKKKKKKKKKKRGLPHTSLEYFSLSKGSQPKHRVLSIRLTVHYHSSANLILSNFEIPEDYTEELAVSHIRRLLDIVACTTSFGVSTSSPKPAGRANPKEPAQKEPGSDETGSTSPNADELHVQKAKAAGEKKPGTAVVGGQRSPNGAKNNDAAEKGGDSPISMCPPPRLGQFYDFFSFANLTPPLHLPRESAIFADIRRSTRPFLEDKTKDDFFQIDVRVCNGKPTTIVASRKGFYPSGKRLLISHSLVGLLQQISRAFEAAYNALMKAFTEHNKFGNLPYGFRANTWVVPPVVADNPSVFPPLPVEDENWGGTGGGQGRDGKHDLRPWAKEFAILAAMPCKTAEERQIRDRKAFLLHSLFVDVSVFKAIASIRAVIYSNQCSLNDPTVSIAHEEKVGDLIIKVTRDVPDASTKLDCKNDGSQVLGLSQEELAQRNLLKGITADESATVHDTATLGVVIVRHCGFTAVVKVSAEVNWDRSSLPQDVDIEDQPEGGANALNVNSLRMLLHKSSSPLSSSTVHKLQSAEFEDLHSARSLVRKVLEESLLRLQEEPTKKTKSIRWELGACWVQHLQNQAPDKAESKKTEEPKLEPAVKGLGKQGGLLKEIKKKLDVKSAKTDQGKEAPAGYNLDMNKNSDSSNQKQEKQDPEKELTWRKLLSDAAYLRLKESDTGLHLKLPDELIEMAHKYYADTALPKLVADFGSLELSPVDGRTLTDFMHTRGLQMCSLGRVVELADKLPHVQSLCIHEMIVRAYKHILQAVVAAVDNVADWAASIASCLNILLGTPSVENVNAHTTDDDKLKWTWVETFLWKRFGWKWKYESGQELRKFAILRGLSHKVGLELVPRDYDMETAFPFKKSDIVSMVPVYKHVACSSADGRTLLESSKTSLDKGKLEDAVNFGTKALTKLVSVCGPYHRMTAGAYSLLAVVLYHTGDFNQATIYQQKALDINERELGLDHPDTMKSYGDLAVFYYRLQHTELALKRSIVLFLLWLVKVVCQSCIISSALTCGPSHPNTAATYINVAMMEEGLGNVHVALRYLHEALKCNQRLLGADHIQVSLSLSLSLSLSMLLFLSFRCISLKCVISCSYVYYELFSISFWYAACLNLKIKTAASYHAIAIALSLMEAYSLSVQHEQTTLQILQAKLGSEDLRTQDAAAWLEYFESKALEQQEAARNGTPKPDASISSKGHLSVSDLLDYITPDADMKAREAQKRARAKVKGKPGQNWELVPDEYQKDEILLPSYSMAENSSDKENKTEVPFTEPRNEKSDSTQPDQSAILNSLDDLAQDDTSDEGWQEAVPKGRTPTGRKPSGSRRPSLAKLNTNFMNASQTSRYRGKPTNFTSTKTSLNEANASAGAAPVAKKFSKSASFSPKLNTPGMPSSSGPERVSNPKSAPASPASTDQIAKSTPMASQISVQAAGKLFSYKEVALAPPGTIVKAVAEQLPKENLANEQDSQVIQETAAAEVIPGEVTAVKDVEEGKIEKPVKDKEILVSKVKTKSPVDKDIPAEVADTVVRESPKVQKIIVGDVQVEAKTIDVKNIAVANKEAEAGNIAVKESNTSASKSEQSETAVLDSLRATSSALEPQFVSTDNTTQLLDKEASNSEMKFTEGDESPRDLPNGGIQVKPVPTEREKLDEPEAGKETTKKLSAAAPPFNPSTVPVFGSVPVPGFKDHGGILPPPVNIPPMLTVNPVRRSPHQSATARVPYGPRLSGGYNRSGNRVSRNKPSYHNAEHNGDGSHFSPPRIMNPHAVEFVPAQPWVPNGYPVSPNGFLPSPNGYPMSPSGIPVSPDGHPASPNGVSVTQNSFPACPISSVESSPVVNVDIGVEIDINAATVERKEAAAGESKEAAVEESHKNASTQGEVQIQPVELNPREDKSVDNANTNSKIEEKHTDIVPMAGDMIGDTGVTKDASDIVVEEKPTKCWGDYSDSEAEIIEVTG</sequence>
<evidence type="ECO:0000256" key="2">
    <source>
        <dbReference type="PROSITE-ProRule" id="PRU00339"/>
    </source>
</evidence>
<evidence type="ECO:0000313" key="6">
    <source>
        <dbReference type="Proteomes" id="UP000813462"/>
    </source>
</evidence>
<dbReference type="PROSITE" id="PS51823">
    <property type="entry name" value="CLU"/>
    <property type="match status" value="1"/>
</dbReference>
<feature type="region of interest" description="Disordered" evidence="3">
    <location>
        <begin position="693"/>
        <end position="730"/>
    </location>
</feature>
<dbReference type="EMBL" id="JAEACU010000001">
    <property type="protein sequence ID" value="KAH7546128.1"/>
    <property type="molecule type" value="Genomic_DNA"/>
</dbReference>
<feature type="region of interest" description="Disordered" evidence="3">
    <location>
        <begin position="1446"/>
        <end position="1488"/>
    </location>
</feature>
<feature type="compositionally biased region" description="Polar residues" evidence="3">
    <location>
        <begin position="711"/>
        <end position="720"/>
    </location>
</feature>
<name>A0A978W2E4_ZIZJJ</name>
<comment type="caution">
    <text evidence="5">The sequence shown here is derived from an EMBL/GenBank/DDBJ whole genome shotgun (WGS) entry which is preliminary data.</text>
</comment>
<dbReference type="InterPro" id="IPR019734">
    <property type="entry name" value="TPR_rpt"/>
</dbReference>
<keyword evidence="2" id="KW-0802">TPR repeat</keyword>
<dbReference type="Pfam" id="PF12807">
    <property type="entry name" value="eIF3_p135"/>
    <property type="match status" value="1"/>
</dbReference>
<evidence type="ECO:0000256" key="3">
    <source>
        <dbReference type="SAM" id="MobiDB-lite"/>
    </source>
</evidence>
<feature type="compositionally biased region" description="Basic and acidic residues" evidence="3">
    <location>
        <begin position="1709"/>
        <end position="1726"/>
    </location>
</feature>
<dbReference type="Gene3D" id="1.25.40.10">
    <property type="entry name" value="Tetratricopeptide repeat domain"/>
    <property type="match status" value="2"/>
</dbReference>
<protein>
    <recommendedName>
        <fullName evidence="4">Clu domain-containing protein</fullName>
    </recommendedName>
</protein>
<feature type="region of interest" description="Disordered" evidence="3">
    <location>
        <begin position="1775"/>
        <end position="1818"/>
    </location>
</feature>
<feature type="compositionally biased region" description="Basic and acidic residues" evidence="3">
    <location>
        <begin position="721"/>
        <end position="730"/>
    </location>
</feature>
<dbReference type="InterPro" id="IPR025697">
    <property type="entry name" value="CLU_dom"/>
</dbReference>
<feature type="compositionally biased region" description="Basic and acidic residues" evidence="3">
    <location>
        <begin position="1677"/>
        <end position="1696"/>
    </location>
</feature>
<dbReference type="InterPro" id="IPR011990">
    <property type="entry name" value="TPR-like_helical_dom_sf"/>
</dbReference>
<dbReference type="CDD" id="cd15466">
    <property type="entry name" value="CLU-central"/>
    <property type="match status" value="1"/>
</dbReference>
<feature type="region of interest" description="Disordered" evidence="3">
    <location>
        <begin position="1290"/>
        <end position="1355"/>
    </location>
</feature>
<dbReference type="Pfam" id="PF13424">
    <property type="entry name" value="TPR_12"/>
    <property type="match status" value="1"/>
</dbReference>
<gene>
    <name evidence="5" type="ORF">FEM48_Zijuj01G0167700</name>
</gene>
<feature type="compositionally biased region" description="Polar residues" evidence="3">
    <location>
        <begin position="1795"/>
        <end position="1808"/>
    </location>
</feature>
<dbReference type="GO" id="GO:0005737">
    <property type="term" value="C:cytoplasm"/>
    <property type="evidence" value="ECO:0007669"/>
    <property type="project" value="TreeGrafter"/>
</dbReference>
<feature type="compositionally biased region" description="Basic and acidic residues" evidence="3">
    <location>
        <begin position="657"/>
        <end position="671"/>
    </location>
</feature>
<evidence type="ECO:0000259" key="4">
    <source>
        <dbReference type="PROSITE" id="PS51823"/>
    </source>
</evidence>
<feature type="compositionally biased region" description="Basic and acidic residues" evidence="3">
    <location>
        <begin position="197"/>
        <end position="212"/>
    </location>
</feature>
<proteinExistence type="predicted"/>
<organism evidence="5 6">
    <name type="scientific">Ziziphus jujuba var. spinosa</name>
    <dbReference type="NCBI Taxonomy" id="714518"/>
    <lineage>
        <taxon>Eukaryota</taxon>
        <taxon>Viridiplantae</taxon>
        <taxon>Streptophyta</taxon>
        <taxon>Embryophyta</taxon>
        <taxon>Tracheophyta</taxon>
        <taxon>Spermatophyta</taxon>
        <taxon>Magnoliopsida</taxon>
        <taxon>eudicotyledons</taxon>
        <taxon>Gunneridae</taxon>
        <taxon>Pentapetalae</taxon>
        <taxon>rosids</taxon>
        <taxon>fabids</taxon>
        <taxon>Rosales</taxon>
        <taxon>Rhamnaceae</taxon>
        <taxon>Paliureae</taxon>
        <taxon>Ziziphus</taxon>
    </lineage>
</organism>
<feature type="compositionally biased region" description="Basic and acidic residues" evidence="3">
    <location>
        <begin position="175"/>
        <end position="185"/>
    </location>
</feature>
<dbReference type="InterPro" id="IPR033646">
    <property type="entry name" value="CLU-central"/>
</dbReference>
<dbReference type="InterPro" id="IPR027523">
    <property type="entry name" value="CLU_prot"/>
</dbReference>
<feature type="region of interest" description="Disordered" evidence="3">
    <location>
        <begin position="654"/>
        <end position="677"/>
    </location>
</feature>
<reference evidence="5" key="1">
    <citation type="journal article" date="2021" name="Front. Plant Sci.">
        <title>Chromosome-Scale Genome Assembly for Chinese Sour Jujube and Insights Into Its Genome Evolution and Domestication Signature.</title>
        <authorList>
            <person name="Shen L.-Y."/>
            <person name="Luo H."/>
            <person name="Wang X.-L."/>
            <person name="Wang X.-M."/>
            <person name="Qiu X.-J."/>
            <person name="Liu H."/>
            <person name="Zhou S.-S."/>
            <person name="Jia K.-H."/>
            <person name="Nie S."/>
            <person name="Bao Y.-T."/>
            <person name="Zhang R.-G."/>
            <person name="Yun Q.-Z."/>
            <person name="Chai Y.-H."/>
            <person name="Lu J.-Y."/>
            <person name="Li Y."/>
            <person name="Zhao S.-W."/>
            <person name="Mao J.-F."/>
            <person name="Jia S.-G."/>
            <person name="Mao Y.-M."/>
        </authorList>
    </citation>
    <scope>NUCLEOTIDE SEQUENCE</scope>
    <source>
        <strain evidence="5">AT0</strain>
        <tissue evidence="5">Leaf</tissue>
    </source>
</reference>
<feature type="compositionally biased region" description="Polar residues" evidence="3">
    <location>
        <begin position="1400"/>
        <end position="1425"/>
    </location>
</feature>
<feature type="region of interest" description="Disordered" evidence="3">
    <location>
        <begin position="1677"/>
        <end position="1734"/>
    </location>
</feature>
<evidence type="ECO:0000256" key="1">
    <source>
        <dbReference type="ARBA" id="ARBA00022490"/>
    </source>
</evidence>
<feature type="domain" description="Clu" evidence="4">
    <location>
        <begin position="386"/>
        <end position="662"/>
    </location>
</feature>
<dbReference type="SMART" id="SM00028">
    <property type="entry name" value="TPR"/>
    <property type="match status" value="2"/>
</dbReference>
<feature type="repeat" description="TPR" evidence="2">
    <location>
        <begin position="999"/>
        <end position="1032"/>
    </location>
</feature>
<dbReference type="SUPFAM" id="SSF48452">
    <property type="entry name" value="TPR-like"/>
    <property type="match status" value="2"/>
</dbReference>
<dbReference type="PANTHER" id="PTHR12601:SF39">
    <property type="entry name" value="PROTEIN REDUCED CHLOROPLAST COVERAGE 2"/>
    <property type="match status" value="1"/>
</dbReference>
<dbReference type="Pfam" id="PF13374">
    <property type="entry name" value="TPR_10"/>
    <property type="match status" value="1"/>
</dbReference>
<feature type="region of interest" description="Disordered" evidence="3">
    <location>
        <begin position="1367"/>
        <end position="1425"/>
    </location>
</feature>
<accession>A0A978W2E4</accession>
<dbReference type="Proteomes" id="UP000813462">
    <property type="component" value="Unassembled WGS sequence"/>
</dbReference>